<sequence>MEGRKTFGAECLQHQKKKGFQGSSVVSDNVKRLPLRHPAARCLIMPDSHNLMTAAVRIKLQSCLQSSDRSRSSERRVSAVLPGILACHCRSARPRLTACLLGAGTRPADSFGWREK</sequence>
<gene>
    <name evidence="1" type="ORF">EYF80_053630</name>
</gene>
<name>A0A4Z2F626_9TELE</name>
<accession>A0A4Z2F626</accession>
<protein>
    <submittedName>
        <fullName evidence="1">Uncharacterized protein</fullName>
    </submittedName>
</protein>
<evidence type="ECO:0000313" key="1">
    <source>
        <dbReference type="EMBL" id="TNN36214.1"/>
    </source>
</evidence>
<dbReference type="AlphaFoldDB" id="A0A4Z2F626"/>
<keyword evidence="2" id="KW-1185">Reference proteome</keyword>
<proteinExistence type="predicted"/>
<dbReference type="EMBL" id="SRLO01001646">
    <property type="protein sequence ID" value="TNN36214.1"/>
    <property type="molecule type" value="Genomic_DNA"/>
</dbReference>
<evidence type="ECO:0000313" key="2">
    <source>
        <dbReference type="Proteomes" id="UP000314294"/>
    </source>
</evidence>
<dbReference type="Proteomes" id="UP000314294">
    <property type="component" value="Unassembled WGS sequence"/>
</dbReference>
<reference evidence="1 2" key="1">
    <citation type="submission" date="2019-03" db="EMBL/GenBank/DDBJ databases">
        <title>First draft genome of Liparis tanakae, snailfish: a comprehensive survey of snailfish specific genes.</title>
        <authorList>
            <person name="Kim W."/>
            <person name="Song I."/>
            <person name="Jeong J.-H."/>
            <person name="Kim D."/>
            <person name="Kim S."/>
            <person name="Ryu S."/>
            <person name="Song J.Y."/>
            <person name="Lee S.K."/>
        </authorList>
    </citation>
    <scope>NUCLEOTIDE SEQUENCE [LARGE SCALE GENOMIC DNA]</scope>
    <source>
        <tissue evidence="1">Muscle</tissue>
    </source>
</reference>
<comment type="caution">
    <text evidence="1">The sequence shown here is derived from an EMBL/GenBank/DDBJ whole genome shotgun (WGS) entry which is preliminary data.</text>
</comment>
<organism evidence="1 2">
    <name type="scientific">Liparis tanakae</name>
    <name type="common">Tanaka's snailfish</name>
    <dbReference type="NCBI Taxonomy" id="230148"/>
    <lineage>
        <taxon>Eukaryota</taxon>
        <taxon>Metazoa</taxon>
        <taxon>Chordata</taxon>
        <taxon>Craniata</taxon>
        <taxon>Vertebrata</taxon>
        <taxon>Euteleostomi</taxon>
        <taxon>Actinopterygii</taxon>
        <taxon>Neopterygii</taxon>
        <taxon>Teleostei</taxon>
        <taxon>Neoteleostei</taxon>
        <taxon>Acanthomorphata</taxon>
        <taxon>Eupercaria</taxon>
        <taxon>Perciformes</taxon>
        <taxon>Cottioidei</taxon>
        <taxon>Cottales</taxon>
        <taxon>Liparidae</taxon>
        <taxon>Liparis</taxon>
    </lineage>
</organism>